<keyword evidence="12 13" id="KW-0742">SOS response</keyword>
<keyword evidence="19" id="KW-1185">Reference proteome</keyword>
<evidence type="ECO:0000256" key="13">
    <source>
        <dbReference type="HAMAP-Rule" id="MF_00015"/>
    </source>
</evidence>
<dbReference type="PANTHER" id="PTHR33516:SF2">
    <property type="entry name" value="LEXA REPRESSOR-RELATED"/>
    <property type="match status" value="1"/>
</dbReference>
<evidence type="ECO:0000256" key="8">
    <source>
        <dbReference type="ARBA" id="ARBA00023015"/>
    </source>
</evidence>
<keyword evidence="8 13" id="KW-0805">Transcription regulation</keyword>
<comment type="similarity">
    <text evidence="1 13 14">Belongs to the peptidase S24 family.</text>
</comment>
<dbReference type="CDD" id="cd06529">
    <property type="entry name" value="S24_LexA-like"/>
    <property type="match status" value="1"/>
</dbReference>
<dbReference type="GO" id="GO:0006260">
    <property type="term" value="P:DNA replication"/>
    <property type="evidence" value="ECO:0007669"/>
    <property type="project" value="UniProtKB-UniRule"/>
</dbReference>
<dbReference type="InterPro" id="IPR036388">
    <property type="entry name" value="WH-like_DNA-bd_sf"/>
</dbReference>
<dbReference type="InterPro" id="IPR006200">
    <property type="entry name" value="LexA"/>
</dbReference>
<dbReference type="PRINTS" id="PR00726">
    <property type="entry name" value="LEXASERPTASE"/>
</dbReference>
<feature type="compositionally biased region" description="Polar residues" evidence="15">
    <location>
        <begin position="1"/>
        <end position="17"/>
    </location>
</feature>
<keyword evidence="4 13" id="KW-0235">DNA replication</keyword>
<evidence type="ECO:0000259" key="17">
    <source>
        <dbReference type="Pfam" id="PF01726"/>
    </source>
</evidence>
<dbReference type="GO" id="GO:0006281">
    <property type="term" value="P:DNA repair"/>
    <property type="evidence" value="ECO:0007669"/>
    <property type="project" value="UniProtKB-UniRule"/>
</dbReference>
<evidence type="ECO:0000256" key="7">
    <source>
        <dbReference type="ARBA" id="ARBA00022813"/>
    </source>
</evidence>
<keyword evidence="10 13" id="KW-0804">Transcription</keyword>
<evidence type="ECO:0000256" key="4">
    <source>
        <dbReference type="ARBA" id="ARBA00022705"/>
    </source>
</evidence>
<keyword evidence="5 13" id="KW-0227">DNA damage</keyword>
<name>A0A1D7VRR2_9ACTN</name>
<dbReference type="EMBL" id="CP017157">
    <property type="protein sequence ID" value="AOP49427.1"/>
    <property type="molecule type" value="Genomic_DNA"/>
</dbReference>
<dbReference type="EC" id="3.4.21.88" evidence="13"/>
<gene>
    <name evidence="13" type="primary">lexA</name>
    <name evidence="18" type="ORF">SL103_27120</name>
</gene>
<dbReference type="GO" id="GO:0006508">
    <property type="term" value="P:proteolysis"/>
    <property type="evidence" value="ECO:0007669"/>
    <property type="project" value="InterPro"/>
</dbReference>
<dbReference type="OrthoDB" id="9802364at2"/>
<dbReference type="InterPro" id="IPR015927">
    <property type="entry name" value="Peptidase_S24_S26A/B/C"/>
</dbReference>
<evidence type="ECO:0000256" key="10">
    <source>
        <dbReference type="ARBA" id="ARBA00023163"/>
    </source>
</evidence>
<evidence type="ECO:0000313" key="18">
    <source>
        <dbReference type="EMBL" id="AOP49427.1"/>
    </source>
</evidence>
<evidence type="ECO:0000259" key="16">
    <source>
        <dbReference type="Pfam" id="PF00717"/>
    </source>
</evidence>
<dbReference type="Proteomes" id="UP000094094">
    <property type="component" value="Chromosome"/>
</dbReference>
<feature type="domain" description="LexA repressor DNA-binding" evidence="17">
    <location>
        <begin position="59"/>
        <end position="122"/>
    </location>
</feature>
<dbReference type="GO" id="GO:0003677">
    <property type="term" value="F:DNA binding"/>
    <property type="evidence" value="ECO:0007669"/>
    <property type="project" value="UniProtKB-UniRule"/>
</dbReference>
<dbReference type="HAMAP" id="MF_00015">
    <property type="entry name" value="LexA"/>
    <property type="match status" value="1"/>
</dbReference>
<protein>
    <recommendedName>
        <fullName evidence="13">LexA repressor</fullName>
        <ecNumber evidence="13">3.4.21.88</ecNumber>
    </recommendedName>
</protein>
<sequence length="266" mass="28841">MTTTADSATITAPSHSQSRFDHPQKAQRPPMDDATSDSEEQKPARSLPGRPPGIRADSSGLTDRQRRVIEVIRDSVQRRGYPPSMREIGQAVGLSSTSSVAHQLMALERKGFLRRDPHRPRAYEVRGSDQPTTAATETAGKPAASYVPLVGRIAAGGPILAEESVEDVFPLPRQLVGDGELFVLKVVGDSMIEAAICDGDWVTVRRQPVAENGDIVAAMLDGEATVKRFKREDGHVWLLPHNSAYQPIPGDEATILGKVVAVLRRV</sequence>
<dbReference type="AlphaFoldDB" id="A0A1D7VRR2"/>
<dbReference type="GO" id="GO:0004252">
    <property type="term" value="F:serine-type endopeptidase activity"/>
    <property type="evidence" value="ECO:0007669"/>
    <property type="project" value="UniProtKB-UniRule"/>
</dbReference>
<feature type="active site" description="For autocatalytic cleavage activity" evidence="13">
    <location>
        <position position="227"/>
    </location>
</feature>
<dbReference type="InterPro" id="IPR036390">
    <property type="entry name" value="WH_DNA-bd_sf"/>
</dbReference>
<dbReference type="Gene3D" id="2.10.109.10">
    <property type="entry name" value="Umud Fragment, subunit A"/>
    <property type="match status" value="1"/>
</dbReference>
<dbReference type="InterPro" id="IPR006199">
    <property type="entry name" value="LexA_DNA-bd_dom"/>
</dbReference>
<feature type="DNA-binding region" description="H-T-H motif" evidence="13">
    <location>
        <begin position="85"/>
        <end position="105"/>
    </location>
</feature>
<evidence type="ECO:0000256" key="3">
    <source>
        <dbReference type="ARBA" id="ARBA00022491"/>
    </source>
</evidence>
<comment type="subunit">
    <text evidence="2 13">Homodimer.</text>
</comment>
<feature type="active site" description="For autocatalytic cleavage activity" evidence="13">
    <location>
        <position position="190"/>
    </location>
</feature>
<dbReference type="NCBIfam" id="TIGR00498">
    <property type="entry name" value="lexA"/>
    <property type="match status" value="1"/>
</dbReference>
<dbReference type="InterPro" id="IPR039418">
    <property type="entry name" value="LexA-like"/>
</dbReference>
<keyword evidence="7 13" id="KW-0068">Autocatalytic cleavage</keyword>
<dbReference type="Gene3D" id="1.10.10.10">
    <property type="entry name" value="Winged helix-like DNA-binding domain superfamily/Winged helix DNA-binding domain"/>
    <property type="match status" value="1"/>
</dbReference>
<evidence type="ECO:0000256" key="11">
    <source>
        <dbReference type="ARBA" id="ARBA00023204"/>
    </source>
</evidence>
<evidence type="ECO:0000256" key="12">
    <source>
        <dbReference type="ARBA" id="ARBA00023236"/>
    </source>
</evidence>
<comment type="function">
    <text evidence="13">Represses a number of genes involved in the response to DNA damage (SOS response), including recA and lexA. In the presence of single-stranded DNA, RecA interacts with LexA causing an autocatalytic cleavage which disrupts the DNA-binding part of LexA, leading to derepression of the SOS regulon and eventually DNA repair.</text>
</comment>
<keyword evidence="3 13" id="KW-0678">Repressor</keyword>
<dbReference type="KEGG" id="slc:SL103_27120"/>
<keyword evidence="6 13" id="KW-0378">Hydrolase</keyword>
<dbReference type="PANTHER" id="PTHR33516">
    <property type="entry name" value="LEXA REPRESSOR"/>
    <property type="match status" value="1"/>
</dbReference>
<dbReference type="FunFam" id="2.10.109.10:FF:000001">
    <property type="entry name" value="LexA repressor"/>
    <property type="match status" value="1"/>
</dbReference>
<dbReference type="GO" id="GO:0009432">
    <property type="term" value="P:SOS response"/>
    <property type="evidence" value="ECO:0007669"/>
    <property type="project" value="UniProtKB-UniRule"/>
</dbReference>
<evidence type="ECO:0000256" key="5">
    <source>
        <dbReference type="ARBA" id="ARBA00022763"/>
    </source>
</evidence>
<dbReference type="InterPro" id="IPR050077">
    <property type="entry name" value="LexA_repressor"/>
</dbReference>
<dbReference type="FunFam" id="1.10.10.10:FF:000009">
    <property type="entry name" value="LexA repressor"/>
    <property type="match status" value="1"/>
</dbReference>
<organism evidence="18 19">
    <name type="scientific">Streptomyces lydicus</name>
    <dbReference type="NCBI Taxonomy" id="47763"/>
    <lineage>
        <taxon>Bacteria</taxon>
        <taxon>Bacillati</taxon>
        <taxon>Actinomycetota</taxon>
        <taxon>Actinomycetes</taxon>
        <taxon>Kitasatosporales</taxon>
        <taxon>Streptomycetaceae</taxon>
        <taxon>Streptomyces</taxon>
    </lineage>
</organism>
<keyword evidence="9 13" id="KW-0238">DNA-binding</keyword>
<proteinExistence type="inferred from homology"/>
<evidence type="ECO:0000256" key="6">
    <source>
        <dbReference type="ARBA" id="ARBA00022801"/>
    </source>
</evidence>
<dbReference type="SUPFAM" id="SSF51306">
    <property type="entry name" value="LexA/Signal peptidase"/>
    <property type="match status" value="1"/>
</dbReference>
<reference evidence="18 19" key="1">
    <citation type="submission" date="2016-09" db="EMBL/GenBank/DDBJ databases">
        <title>Complete genome sequencing of Streptomyces lydicus 103 and metabolic pathways analysis of antibiotic biosynthesis.</title>
        <authorList>
            <person name="Jia N."/>
            <person name="Ding M.-Z."/>
            <person name="Gao F."/>
            <person name="Yuan Y.-J."/>
        </authorList>
    </citation>
    <scope>NUCLEOTIDE SEQUENCE [LARGE SCALE GENOMIC DNA]</scope>
    <source>
        <strain evidence="18 19">103</strain>
    </source>
</reference>
<evidence type="ECO:0000256" key="2">
    <source>
        <dbReference type="ARBA" id="ARBA00011738"/>
    </source>
</evidence>
<dbReference type="Pfam" id="PF00717">
    <property type="entry name" value="Peptidase_S24"/>
    <property type="match status" value="1"/>
</dbReference>
<accession>A0A1D7VRR2</accession>
<feature type="region of interest" description="Disordered" evidence="15">
    <location>
        <begin position="1"/>
        <end position="66"/>
    </location>
</feature>
<evidence type="ECO:0000256" key="14">
    <source>
        <dbReference type="RuleBase" id="RU003991"/>
    </source>
</evidence>
<dbReference type="InterPro" id="IPR006197">
    <property type="entry name" value="Peptidase_S24_LexA"/>
</dbReference>
<feature type="domain" description="Peptidase S24/S26A/S26B/S26C" evidence="16">
    <location>
        <begin position="148"/>
        <end position="260"/>
    </location>
</feature>
<dbReference type="GO" id="GO:0045892">
    <property type="term" value="P:negative regulation of DNA-templated transcription"/>
    <property type="evidence" value="ECO:0007669"/>
    <property type="project" value="UniProtKB-UniRule"/>
</dbReference>
<dbReference type="InterPro" id="IPR036286">
    <property type="entry name" value="LexA/Signal_pep-like_sf"/>
</dbReference>
<evidence type="ECO:0000256" key="1">
    <source>
        <dbReference type="ARBA" id="ARBA00007484"/>
    </source>
</evidence>
<evidence type="ECO:0000256" key="9">
    <source>
        <dbReference type="ARBA" id="ARBA00023125"/>
    </source>
</evidence>
<evidence type="ECO:0000256" key="15">
    <source>
        <dbReference type="SAM" id="MobiDB-lite"/>
    </source>
</evidence>
<feature type="site" description="Cleavage; by autolysis" evidence="13">
    <location>
        <begin position="155"/>
        <end position="156"/>
    </location>
</feature>
<dbReference type="RefSeq" id="WP_069571557.1">
    <property type="nucleotide sequence ID" value="NZ_CP017157.1"/>
</dbReference>
<keyword evidence="11 13" id="KW-0234">DNA repair</keyword>
<evidence type="ECO:0000313" key="19">
    <source>
        <dbReference type="Proteomes" id="UP000094094"/>
    </source>
</evidence>
<dbReference type="SUPFAM" id="SSF46785">
    <property type="entry name" value="Winged helix' DNA-binding domain"/>
    <property type="match status" value="1"/>
</dbReference>
<dbReference type="Pfam" id="PF01726">
    <property type="entry name" value="LexA_DNA_bind"/>
    <property type="match status" value="1"/>
</dbReference>
<comment type="catalytic activity">
    <reaction evidence="13">
        <text>Hydrolysis of Ala-|-Gly bond in repressor LexA.</text>
        <dbReference type="EC" id="3.4.21.88"/>
    </reaction>
</comment>